<keyword evidence="2" id="KW-1185">Reference proteome</keyword>
<dbReference type="SUPFAM" id="SSF48264">
    <property type="entry name" value="Cytochrome P450"/>
    <property type="match status" value="1"/>
</dbReference>
<proteinExistence type="predicted"/>
<dbReference type="EMBL" id="MU790687">
    <property type="protein sequence ID" value="KAJ3994731.1"/>
    <property type="molecule type" value="Genomic_DNA"/>
</dbReference>
<comment type="caution">
    <text evidence="1">The sequence shown here is derived from an EMBL/GenBank/DDBJ whole genome shotgun (WGS) entry which is preliminary data.</text>
</comment>
<dbReference type="Pfam" id="PF00067">
    <property type="entry name" value="p450"/>
    <property type="match status" value="1"/>
</dbReference>
<dbReference type="Gene3D" id="1.10.630.10">
    <property type="entry name" value="Cytochrome P450"/>
    <property type="match status" value="1"/>
</dbReference>
<dbReference type="InterPro" id="IPR001128">
    <property type="entry name" value="Cyt_P450"/>
</dbReference>
<dbReference type="Proteomes" id="UP001163828">
    <property type="component" value="Unassembled WGS sequence"/>
</dbReference>
<evidence type="ECO:0000313" key="1">
    <source>
        <dbReference type="EMBL" id="KAJ3994731.1"/>
    </source>
</evidence>
<sequence length="174" mass="20042">MHSQLVTKWNDQLEENPAVLNMAHWMPKVTLDVIGQSTFDFNLGVLDGTAEYNGLLDSKSSSPLTEIYTAVRRRLPECFGFRLYTTKEDQRFAAFLSAAQSTARSILLQKQEAEILNPNLDDDHEDIISILIRAKYDDYKKRLSEEEIISQINYYSGQKRNDFFNNVLDVVRAE</sequence>
<reference evidence="1" key="1">
    <citation type="submission" date="2022-08" db="EMBL/GenBank/DDBJ databases">
        <authorList>
            <consortium name="DOE Joint Genome Institute"/>
            <person name="Min B."/>
            <person name="Riley R."/>
            <person name="Sierra-Patev S."/>
            <person name="Naranjo-Ortiz M."/>
            <person name="Looney B."/>
            <person name="Konkel Z."/>
            <person name="Slot J.C."/>
            <person name="Sakamoto Y."/>
            <person name="Steenwyk J.L."/>
            <person name="Rokas A."/>
            <person name="Carro J."/>
            <person name="Camarero S."/>
            <person name="Ferreira P."/>
            <person name="Molpeceres G."/>
            <person name="Ruiz-Duenas F.J."/>
            <person name="Serrano A."/>
            <person name="Henrissat B."/>
            <person name="Drula E."/>
            <person name="Hughes K.W."/>
            <person name="Mata J.L."/>
            <person name="Ishikawa N.K."/>
            <person name="Vargas-Isla R."/>
            <person name="Ushijima S."/>
            <person name="Smith C.A."/>
            <person name="Ahrendt S."/>
            <person name="Andreopoulos W."/>
            <person name="He G."/>
            <person name="Labutti K."/>
            <person name="Lipzen A."/>
            <person name="Ng V."/>
            <person name="Sandor L."/>
            <person name="Barry K."/>
            <person name="Martinez A.T."/>
            <person name="Xiao Y."/>
            <person name="Gibbons J.G."/>
            <person name="Terashima K."/>
            <person name="Hibbett D.S."/>
            <person name="Grigoriev I.V."/>
        </authorList>
    </citation>
    <scope>NUCLEOTIDE SEQUENCE</scope>
    <source>
        <strain evidence="1">TFB10827</strain>
    </source>
</reference>
<evidence type="ECO:0000313" key="2">
    <source>
        <dbReference type="Proteomes" id="UP001163828"/>
    </source>
</evidence>
<organism evidence="1 2">
    <name type="scientific">Lentinula boryana</name>
    <dbReference type="NCBI Taxonomy" id="40481"/>
    <lineage>
        <taxon>Eukaryota</taxon>
        <taxon>Fungi</taxon>
        <taxon>Dikarya</taxon>
        <taxon>Basidiomycota</taxon>
        <taxon>Agaricomycotina</taxon>
        <taxon>Agaricomycetes</taxon>
        <taxon>Agaricomycetidae</taxon>
        <taxon>Agaricales</taxon>
        <taxon>Marasmiineae</taxon>
        <taxon>Omphalotaceae</taxon>
        <taxon>Lentinula</taxon>
    </lineage>
</organism>
<name>A0ABQ8Q8C1_9AGAR</name>
<protein>
    <submittedName>
        <fullName evidence="1">Uncharacterized protein</fullName>
    </submittedName>
</protein>
<dbReference type="InterPro" id="IPR036396">
    <property type="entry name" value="Cyt_P450_sf"/>
</dbReference>
<accession>A0ABQ8Q8C1</accession>
<gene>
    <name evidence="1" type="ORF">F5050DRAFT_1809319</name>
</gene>